<name>A0A381TPH5_9ZZZZ</name>
<dbReference type="Pfam" id="PF02620">
    <property type="entry name" value="YceD"/>
    <property type="match status" value="1"/>
</dbReference>
<dbReference type="EMBL" id="UINC01004946">
    <property type="protein sequence ID" value="SVA17986.1"/>
    <property type="molecule type" value="Genomic_DNA"/>
</dbReference>
<proteinExistence type="predicted"/>
<sequence>MIFNVSGLLSGSLGESQQHEIENEQLTVADRLLTHINGPIYLIRTDRTVILDADITAVTQETCSRCLEAAPVNIRVKMDEEFYPLNMDLMDHLDSNSQDNDHYYDPALIIDKRNVLDLTEGLGQALVAAIPIAPLCKDECLGICTICAANRNLIDCSCPQSRSDLHWKSLDNLLDKGAESAG</sequence>
<dbReference type="AlphaFoldDB" id="A0A381TPH5"/>
<protein>
    <recommendedName>
        <fullName evidence="2">DUF177 domain-containing protein</fullName>
    </recommendedName>
</protein>
<organism evidence="1">
    <name type="scientific">marine metagenome</name>
    <dbReference type="NCBI Taxonomy" id="408172"/>
    <lineage>
        <taxon>unclassified sequences</taxon>
        <taxon>metagenomes</taxon>
        <taxon>ecological metagenomes</taxon>
    </lineage>
</organism>
<reference evidence="1" key="1">
    <citation type="submission" date="2018-05" db="EMBL/GenBank/DDBJ databases">
        <authorList>
            <person name="Lanie J.A."/>
            <person name="Ng W.-L."/>
            <person name="Kazmierczak K.M."/>
            <person name="Andrzejewski T.M."/>
            <person name="Davidsen T.M."/>
            <person name="Wayne K.J."/>
            <person name="Tettelin H."/>
            <person name="Glass J.I."/>
            <person name="Rusch D."/>
            <person name="Podicherti R."/>
            <person name="Tsui H.-C.T."/>
            <person name="Winkler M.E."/>
        </authorList>
    </citation>
    <scope>NUCLEOTIDE SEQUENCE</scope>
</reference>
<accession>A0A381TPH5</accession>
<evidence type="ECO:0000313" key="1">
    <source>
        <dbReference type="EMBL" id="SVA17986.1"/>
    </source>
</evidence>
<dbReference type="InterPro" id="IPR003772">
    <property type="entry name" value="YceD"/>
</dbReference>
<evidence type="ECO:0008006" key="2">
    <source>
        <dbReference type="Google" id="ProtNLM"/>
    </source>
</evidence>
<gene>
    <name evidence="1" type="ORF">METZ01_LOCUS70840</name>
</gene>